<dbReference type="PANTHER" id="PTHR43096:SF52">
    <property type="entry name" value="DNAJ HOMOLOG 1, MITOCHONDRIAL-RELATED"/>
    <property type="match status" value="1"/>
</dbReference>
<dbReference type="GO" id="GO:0003677">
    <property type="term" value="F:DNA binding"/>
    <property type="evidence" value="ECO:0007669"/>
    <property type="project" value="UniProtKB-KW"/>
</dbReference>
<dbReference type="PANTHER" id="PTHR43096">
    <property type="entry name" value="DNAJ HOMOLOG 1, MITOCHONDRIAL-RELATED"/>
    <property type="match status" value="1"/>
</dbReference>
<comment type="caution">
    <text evidence="3">The sequence shown here is derived from an EMBL/GenBank/DDBJ whole genome shotgun (WGS) entry which is preliminary data.</text>
</comment>
<dbReference type="Gene3D" id="1.10.287.110">
    <property type="entry name" value="DnaJ domain"/>
    <property type="match status" value="1"/>
</dbReference>
<dbReference type="PROSITE" id="PS00636">
    <property type="entry name" value="DNAJ_1"/>
    <property type="match status" value="1"/>
</dbReference>
<dbReference type="PRINTS" id="PR00625">
    <property type="entry name" value="JDOMAIN"/>
</dbReference>
<proteinExistence type="predicted"/>
<dbReference type="CDD" id="cd06257">
    <property type="entry name" value="DnaJ"/>
    <property type="match status" value="1"/>
</dbReference>
<organism evidence="3 4">
    <name type="scientific">Methylobacterium organophilum</name>
    <dbReference type="NCBI Taxonomy" id="410"/>
    <lineage>
        <taxon>Bacteria</taxon>
        <taxon>Pseudomonadati</taxon>
        <taxon>Pseudomonadota</taxon>
        <taxon>Alphaproteobacteria</taxon>
        <taxon>Hyphomicrobiales</taxon>
        <taxon>Methylobacteriaceae</taxon>
        <taxon>Methylobacterium</taxon>
    </lineage>
</organism>
<keyword evidence="3" id="KW-0238">DNA-binding</keyword>
<dbReference type="InterPro" id="IPR008971">
    <property type="entry name" value="HSP40/DnaJ_pept-bd"/>
</dbReference>
<name>A0ABQ4TAI3_METOR</name>
<evidence type="ECO:0000256" key="1">
    <source>
        <dbReference type="ARBA" id="ARBA00023186"/>
    </source>
</evidence>
<dbReference type="InterPro" id="IPR036869">
    <property type="entry name" value="J_dom_sf"/>
</dbReference>
<evidence type="ECO:0000313" key="3">
    <source>
        <dbReference type="EMBL" id="GJE27067.1"/>
    </source>
</evidence>
<evidence type="ECO:0000259" key="2">
    <source>
        <dbReference type="PROSITE" id="PS50076"/>
    </source>
</evidence>
<dbReference type="Pfam" id="PF00226">
    <property type="entry name" value="DnaJ"/>
    <property type="match status" value="1"/>
</dbReference>
<sequence length="331" mass="34731">MLTWAASPPPVTPLEDLMMRNPYDVLGVPKGASEADIKKAFRKLAKTYHPDRNKDDAKAKDRFAEANTAYEILGDKDKRAQFDRGEIDAEGRPRATGFEGFSGFGGGPGRGNFDFEGFTRGGGGRAGGPGGIGEDIFSHLFGEAFRAGGAGPGAGARGPMRGEDVAAELAVTLEQVASEEKLRITLPGGRDVDVVVPKGVTDGQTIRLRGLGGSGGPRGEAGDALLTIRILPHPRFKVEGADLRATVDLPLEDAVLGGMLRVPTLTGAVEMKVPPMTGSGRTFRLRGKGLPKKDGSRGDLLATTAIALPDGEDAALTDYARRRREAKAGTA</sequence>
<dbReference type="Pfam" id="PF01556">
    <property type="entry name" value="DnaJ_C"/>
    <property type="match status" value="1"/>
</dbReference>
<dbReference type="CDD" id="cd10747">
    <property type="entry name" value="DnaJ_C"/>
    <property type="match status" value="1"/>
</dbReference>
<protein>
    <submittedName>
        <fullName evidence="3">Curved DNA-binding protein</fullName>
    </submittedName>
</protein>
<dbReference type="InterPro" id="IPR018253">
    <property type="entry name" value="DnaJ_domain_CS"/>
</dbReference>
<dbReference type="Gene3D" id="2.60.260.20">
    <property type="entry name" value="Urease metallochaperone UreE, N-terminal domain"/>
    <property type="match status" value="2"/>
</dbReference>
<dbReference type="Proteomes" id="UP001055156">
    <property type="component" value="Unassembled WGS sequence"/>
</dbReference>
<dbReference type="InterPro" id="IPR002939">
    <property type="entry name" value="DnaJ_C"/>
</dbReference>
<gene>
    <name evidence="3" type="primary">cbpA</name>
    <name evidence="3" type="ORF">LKMONMHP_1923</name>
</gene>
<feature type="domain" description="J" evidence="2">
    <location>
        <begin position="21"/>
        <end position="86"/>
    </location>
</feature>
<keyword evidence="1" id="KW-0143">Chaperone</keyword>
<dbReference type="SUPFAM" id="SSF46565">
    <property type="entry name" value="Chaperone J-domain"/>
    <property type="match status" value="1"/>
</dbReference>
<reference evidence="3" key="2">
    <citation type="submission" date="2021-08" db="EMBL/GenBank/DDBJ databases">
        <authorList>
            <person name="Tani A."/>
            <person name="Ola A."/>
            <person name="Ogura Y."/>
            <person name="Katsura K."/>
            <person name="Hayashi T."/>
        </authorList>
    </citation>
    <scope>NUCLEOTIDE SEQUENCE</scope>
    <source>
        <strain evidence="3">NBRC 15689</strain>
    </source>
</reference>
<dbReference type="SMART" id="SM00271">
    <property type="entry name" value="DnaJ"/>
    <property type="match status" value="1"/>
</dbReference>
<reference evidence="3" key="1">
    <citation type="journal article" date="2021" name="Front. Microbiol.">
        <title>Comprehensive Comparative Genomics and Phenotyping of Methylobacterium Species.</title>
        <authorList>
            <person name="Alessa O."/>
            <person name="Ogura Y."/>
            <person name="Fujitani Y."/>
            <person name="Takami H."/>
            <person name="Hayashi T."/>
            <person name="Sahin N."/>
            <person name="Tani A."/>
        </authorList>
    </citation>
    <scope>NUCLEOTIDE SEQUENCE</scope>
    <source>
        <strain evidence="3">NBRC 15689</strain>
    </source>
</reference>
<evidence type="ECO:0000313" key="4">
    <source>
        <dbReference type="Proteomes" id="UP001055156"/>
    </source>
</evidence>
<dbReference type="InterPro" id="IPR001623">
    <property type="entry name" value="DnaJ_domain"/>
</dbReference>
<keyword evidence="4" id="KW-1185">Reference proteome</keyword>
<accession>A0ABQ4TAI3</accession>
<dbReference type="SUPFAM" id="SSF49493">
    <property type="entry name" value="HSP40/DnaJ peptide-binding domain"/>
    <property type="match status" value="2"/>
</dbReference>
<dbReference type="EMBL" id="BPQV01000005">
    <property type="protein sequence ID" value="GJE27067.1"/>
    <property type="molecule type" value="Genomic_DNA"/>
</dbReference>
<dbReference type="PROSITE" id="PS50076">
    <property type="entry name" value="DNAJ_2"/>
    <property type="match status" value="1"/>
</dbReference>